<evidence type="ECO:0000313" key="1">
    <source>
        <dbReference type="EMBL" id="CAD9339694.1"/>
    </source>
</evidence>
<reference evidence="1" key="1">
    <citation type="submission" date="2021-01" db="EMBL/GenBank/DDBJ databases">
        <authorList>
            <person name="Corre E."/>
            <person name="Pelletier E."/>
            <person name="Niang G."/>
            <person name="Scheremetjew M."/>
            <person name="Finn R."/>
            <person name="Kale V."/>
            <person name="Holt S."/>
            <person name="Cochrane G."/>
            <person name="Meng A."/>
            <person name="Brown T."/>
            <person name="Cohen L."/>
        </authorList>
    </citation>
    <scope>NUCLEOTIDE SEQUENCE</scope>
    <source>
        <strain evidence="1">Pop2</strain>
    </source>
</reference>
<dbReference type="EMBL" id="HBGN01024853">
    <property type="protein sequence ID" value="CAD9339694.1"/>
    <property type="molecule type" value="Transcribed_RNA"/>
</dbReference>
<proteinExistence type="predicted"/>
<sequence length="126" mass="13899">MITNVIYDPIQLSGSISATYACTHMKFELEVIGTHGTLHLSRNVDKPGYHLKVDSVKEGKSSSSWEEDFGFGGIELEFLGFAAHCQQLENDCNTPLEALKDLAFVEACLESGKKNGDFVILKEDDL</sequence>
<accession>A0A7S1ZI66</accession>
<evidence type="ECO:0008006" key="2">
    <source>
        <dbReference type="Google" id="ProtNLM"/>
    </source>
</evidence>
<name>A0A7S1ZI66_9STRA</name>
<dbReference type="AlphaFoldDB" id="A0A7S1ZI66"/>
<gene>
    <name evidence="1" type="ORF">DBRI1063_LOCUS15908</name>
</gene>
<organism evidence="1">
    <name type="scientific">Ditylum brightwellii</name>
    <dbReference type="NCBI Taxonomy" id="49249"/>
    <lineage>
        <taxon>Eukaryota</taxon>
        <taxon>Sar</taxon>
        <taxon>Stramenopiles</taxon>
        <taxon>Ochrophyta</taxon>
        <taxon>Bacillariophyta</taxon>
        <taxon>Mediophyceae</taxon>
        <taxon>Lithodesmiophycidae</taxon>
        <taxon>Lithodesmiales</taxon>
        <taxon>Lithodesmiaceae</taxon>
        <taxon>Ditylum</taxon>
    </lineage>
</organism>
<dbReference type="Gene3D" id="3.30.360.10">
    <property type="entry name" value="Dihydrodipicolinate Reductase, domain 2"/>
    <property type="match status" value="1"/>
</dbReference>
<protein>
    <recommendedName>
        <fullName evidence="2">Gfo/Idh/MocA-like oxidoreductase C-terminal domain-containing protein</fullName>
    </recommendedName>
</protein>